<keyword evidence="5" id="KW-1185">Reference proteome</keyword>
<dbReference type="AlphaFoldDB" id="A0A2G5GIE0"/>
<dbReference type="EMBL" id="CP134192">
    <property type="protein sequence ID" value="WPB07630.1"/>
    <property type="molecule type" value="Genomic_DNA"/>
</dbReference>
<evidence type="ECO:0000313" key="5">
    <source>
        <dbReference type="Proteomes" id="UP001302367"/>
    </source>
</evidence>
<sequence length="109" mass="12099">MRLSAFPFLLFTTLALCQSAPICEYEVCADHLTTVPPNWVTYDSLLAGPITTKEKITITHFYHTSDYSGRWDVEWQCAAGTAEFKPGTKTQTYRHLANGVLPAAVGIKC</sequence>
<feature type="chain" id="PRO_5013861986" description="AA1-like domain-containing protein" evidence="1">
    <location>
        <begin position="20"/>
        <end position="109"/>
    </location>
</feature>
<keyword evidence="1" id="KW-0732">Signal</keyword>
<evidence type="ECO:0008006" key="6">
    <source>
        <dbReference type="Google" id="ProtNLM"/>
    </source>
</evidence>
<dbReference type="EMBL" id="LKMD01000252">
    <property type="protein sequence ID" value="PIA80041.1"/>
    <property type="molecule type" value="Genomic_DNA"/>
</dbReference>
<name>A0A2G5GIE0_CERBT</name>
<reference evidence="2 4" key="1">
    <citation type="submission" date="2015-10" db="EMBL/GenBank/DDBJ databases">
        <title>The cercosporin biosynthetic gene cluster was horizontally transferred to several fungal lineages and shown to be expanded in Cercospora beticola based on microsynteny with recipient genomes.</title>
        <authorList>
            <person name="De Jonge R."/>
            <person name="Ebert M.K."/>
            <person name="Suttle J.C."/>
            <person name="Jurick Ii W.M."/>
            <person name="Secor G.A."/>
            <person name="Thomma B.P."/>
            <person name="Van De Peer Y."/>
            <person name="Bolton M.D."/>
        </authorList>
    </citation>
    <scope>NUCLEOTIDE SEQUENCE [LARGE SCALE GENOMIC DNA]</scope>
    <source>
        <strain evidence="2 4">09-40</strain>
    </source>
</reference>
<evidence type="ECO:0000256" key="1">
    <source>
        <dbReference type="SAM" id="SignalP"/>
    </source>
</evidence>
<gene>
    <name evidence="2" type="ORF">CB0940_12133</name>
    <name evidence="3" type="ORF">RHO25_012291</name>
</gene>
<evidence type="ECO:0000313" key="4">
    <source>
        <dbReference type="Proteomes" id="UP000230605"/>
    </source>
</evidence>
<dbReference type="Proteomes" id="UP000230605">
    <property type="component" value="Unassembled WGS sequence"/>
</dbReference>
<evidence type="ECO:0000313" key="2">
    <source>
        <dbReference type="EMBL" id="PIA80041.1"/>
    </source>
</evidence>
<dbReference type="Proteomes" id="UP001302367">
    <property type="component" value="Chromosome 9"/>
</dbReference>
<organism evidence="2 4">
    <name type="scientific">Cercospora beticola</name>
    <name type="common">Sugarbeet leaf spot fungus</name>
    <dbReference type="NCBI Taxonomy" id="122368"/>
    <lineage>
        <taxon>Eukaryota</taxon>
        <taxon>Fungi</taxon>
        <taxon>Dikarya</taxon>
        <taxon>Ascomycota</taxon>
        <taxon>Pezizomycotina</taxon>
        <taxon>Dothideomycetes</taxon>
        <taxon>Dothideomycetidae</taxon>
        <taxon>Mycosphaerellales</taxon>
        <taxon>Mycosphaerellaceae</taxon>
        <taxon>Cercospora</taxon>
    </lineage>
</organism>
<evidence type="ECO:0000313" key="3">
    <source>
        <dbReference type="EMBL" id="WPB07630.1"/>
    </source>
</evidence>
<protein>
    <recommendedName>
        <fullName evidence="6">AA1-like domain-containing protein</fullName>
    </recommendedName>
</protein>
<feature type="signal peptide" evidence="1">
    <location>
        <begin position="1"/>
        <end position="19"/>
    </location>
</feature>
<proteinExistence type="predicted"/>
<reference evidence="3 5" key="2">
    <citation type="submission" date="2023-09" db="EMBL/GenBank/DDBJ databases">
        <title>Complete-Gapless Cercospora beticola genome.</title>
        <authorList>
            <person name="Wyatt N.A."/>
            <person name="Spanner R.E."/>
            <person name="Bolton M.D."/>
        </authorList>
    </citation>
    <scope>NUCLEOTIDE SEQUENCE [LARGE SCALE GENOMIC DNA]</scope>
    <source>
        <strain evidence="3">Cb09-40</strain>
    </source>
</reference>
<accession>A0A2G5GIE0</accession>
<dbReference type="OrthoDB" id="10361884at2759"/>